<comment type="caution">
    <text evidence="3">The sequence shown here is derived from an EMBL/GenBank/DDBJ whole genome shotgun (WGS) entry which is preliminary data.</text>
</comment>
<dbReference type="InterPro" id="IPR010496">
    <property type="entry name" value="AL/BT2_dom"/>
</dbReference>
<name>A0A5C5V8J0_9BACT</name>
<dbReference type="RefSeq" id="WP_146430143.1">
    <property type="nucleotide sequence ID" value="NZ_SJPF01000002.1"/>
</dbReference>
<organism evidence="3 4">
    <name type="scientific">Blastopirellula retiformator</name>
    <dbReference type="NCBI Taxonomy" id="2527970"/>
    <lineage>
        <taxon>Bacteria</taxon>
        <taxon>Pseudomonadati</taxon>
        <taxon>Planctomycetota</taxon>
        <taxon>Planctomycetia</taxon>
        <taxon>Pirellulales</taxon>
        <taxon>Pirellulaceae</taxon>
        <taxon>Blastopirellula</taxon>
    </lineage>
</organism>
<reference evidence="3 4" key="1">
    <citation type="submission" date="2019-02" db="EMBL/GenBank/DDBJ databases">
        <title>Deep-cultivation of Planctomycetes and their phenomic and genomic characterization uncovers novel biology.</title>
        <authorList>
            <person name="Wiegand S."/>
            <person name="Jogler M."/>
            <person name="Boedeker C."/>
            <person name="Pinto D."/>
            <person name="Vollmers J."/>
            <person name="Rivas-Marin E."/>
            <person name="Kohn T."/>
            <person name="Peeters S.H."/>
            <person name="Heuer A."/>
            <person name="Rast P."/>
            <person name="Oberbeckmann S."/>
            <person name="Bunk B."/>
            <person name="Jeske O."/>
            <person name="Meyerdierks A."/>
            <person name="Storesund J.E."/>
            <person name="Kallscheuer N."/>
            <person name="Luecker S."/>
            <person name="Lage O.M."/>
            <person name="Pohl T."/>
            <person name="Merkel B.J."/>
            <person name="Hornburger P."/>
            <person name="Mueller R.-W."/>
            <person name="Bruemmer F."/>
            <person name="Labrenz M."/>
            <person name="Spormann A.M."/>
            <person name="Op Den Camp H."/>
            <person name="Overmann J."/>
            <person name="Amann R."/>
            <person name="Jetten M.S.M."/>
            <person name="Mascher T."/>
            <person name="Medema M.H."/>
            <person name="Devos D.P."/>
            <person name="Kaster A.-K."/>
            <person name="Ovreas L."/>
            <person name="Rohde M."/>
            <person name="Galperin M.Y."/>
            <person name="Jogler C."/>
        </authorList>
    </citation>
    <scope>NUCLEOTIDE SEQUENCE [LARGE SCALE GENOMIC DNA]</scope>
    <source>
        <strain evidence="3 4">Enr8</strain>
    </source>
</reference>
<sequence length="217" mass="23822" precursor="true">MKRILPLLVLTLLGAVANVATLHAEEEGFTSLFNGKDLEGWIGAVNGYFVEDGAIVCDPKKGGNLYYGKEFDNFDLKFEFKLEPGANNGLAIRSPVEGNPAYNGMELQILDTEHEHYNNIKPYQAHGSVYGVVPAKRGFLKPTGEWNKQEVIADGHHIKVILNGETIVDADIKEASKDGTVDGNEHPGLLNEKGHIGFLGHGTKVEFRNIRIKALDK</sequence>
<keyword evidence="1" id="KW-0732">Signal</keyword>
<evidence type="ECO:0000259" key="2">
    <source>
        <dbReference type="Pfam" id="PF06439"/>
    </source>
</evidence>
<accession>A0A5C5V8J0</accession>
<dbReference type="Proteomes" id="UP000318878">
    <property type="component" value="Unassembled WGS sequence"/>
</dbReference>
<dbReference type="OrthoDB" id="266976at2"/>
<dbReference type="AlphaFoldDB" id="A0A5C5V8J0"/>
<proteinExistence type="predicted"/>
<dbReference type="GO" id="GO:0016787">
    <property type="term" value="F:hydrolase activity"/>
    <property type="evidence" value="ECO:0007669"/>
    <property type="project" value="InterPro"/>
</dbReference>
<dbReference type="EMBL" id="SJPF01000002">
    <property type="protein sequence ID" value="TWT34159.1"/>
    <property type="molecule type" value="Genomic_DNA"/>
</dbReference>
<dbReference type="Pfam" id="PF06439">
    <property type="entry name" value="3keto-disac_hyd"/>
    <property type="match status" value="1"/>
</dbReference>
<evidence type="ECO:0000256" key="1">
    <source>
        <dbReference type="SAM" id="SignalP"/>
    </source>
</evidence>
<feature type="domain" description="3-keto-alpha-glucoside-1,2-lyase/3-keto-2-hydroxy-glucal hydratase" evidence="2">
    <location>
        <begin position="28"/>
        <end position="213"/>
    </location>
</feature>
<keyword evidence="4" id="KW-1185">Reference proteome</keyword>
<feature type="signal peptide" evidence="1">
    <location>
        <begin position="1"/>
        <end position="24"/>
    </location>
</feature>
<protein>
    <recommendedName>
        <fullName evidence="2">3-keto-alpha-glucoside-1,2-lyase/3-keto-2-hydroxy-glucal hydratase domain-containing protein</fullName>
    </recommendedName>
</protein>
<evidence type="ECO:0000313" key="3">
    <source>
        <dbReference type="EMBL" id="TWT34159.1"/>
    </source>
</evidence>
<feature type="chain" id="PRO_5022949703" description="3-keto-alpha-glucoside-1,2-lyase/3-keto-2-hydroxy-glucal hydratase domain-containing protein" evidence="1">
    <location>
        <begin position="25"/>
        <end position="217"/>
    </location>
</feature>
<dbReference type="Gene3D" id="2.60.120.560">
    <property type="entry name" value="Exo-inulinase, domain 1"/>
    <property type="match status" value="1"/>
</dbReference>
<evidence type="ECO:0000313" key="4">
    <source>
        <dbReference type="Proteomes" id="UP000318878"/>
    </source>
</evidence>
<gene>
    <name evidence="3" type="ORF">Enr8_15520</name>
</gene>